<dbReference type="InterPro" id="IPR035437">
    <property type="entry name" value="SNase_OB-fold_sf"/>
</dbReference>
<accession>A0A914DRQ5</accession>
<evidence type="ECO:0000259" key="1">
    <source>
        <dbReference type="SMART" id="SM00333"/>
    </source>
</evidence>
<reference evidence="3" key="1">
    <citation type="submission" date="2022-11" db="UniProtKB">
        <authorList>
            <consortium name="WormBaseParasite"/>
        </authorList>
    </citation>
    <scope>IDENTIFICATION</scope>
</reference>
<proteinExistence type="predicted"/>
<dbReference type="GO" id="GO:0005737">
    <property type="term" value="C:cytoplasm"/>
    <property type="evidence" value="ECO:0007669"/>
    <property type="project" value="UniProtKB-ARBA"/>
</dbReference>
<dbReference type="InterPro" id="IPR002999">
    <property type="entry name" value="Tudor"/>
</dbReference>
<dbReference type="SMART" id="SM00333">
    <property type="entry name" value="TUDOR"/>
    <property type="match status" value="2"/>
</dbReference>
<dbReference type="WBParaSite" id="ACRNAN_scaffold3593.g29550.t1">
    <property type="protein sequence ID" value="ACRNAN_scaffold3593.g29550.t1"/>
    <property type="gene ID" value="ACRNAN_scaffold3593.g29550"/>
</dbReference>
<evidence type="ECO:0000313" key="3">
    <source>
        <dbReference type="WBParaSite" id="ACRNAN_scaffold3593.g29550.t1"/>
    </source>
</evidence>
<organism evidence="2 3">
    <name type="scientific">Acrobeloides nanus</name>
    <dbReference type="NCBI Taxonomy" id="290746"/>
    <lineage>
        <taxon>Eukaryota</taxon>
        <taxon>Metazoa</taxon>
        <taxon>Ecdysozoa</taxon>
        <taxon>Nematoda</taxon>
        <taxon>Chromadorea</taxon>
        <taxon>Rhabditida</taxon>
        <taxon>Tylenchina</taxon>
        <taxon>Cephalobomorpha</taxon>
        <taxon>Cephaloboidea</taxon>
        <taxon>Cephalobidae</taxon>
        <taxon>Acrobeloides</taxon>
    </lineage>
</organism>
<dbReference type="Gene3D" id="2.30.30.140">
    <property type="match status" value="1"/>
</dbReference>
<sequence length="774" mass="89561">MVYSNLVDVIWHWKDIANEAAYVFEERILDHLPIFFHGILIHTDPNNRNFGVMRVNDKRDFCMLHQEMKEFYMKNFTSFCVKLEELAPHASFVAKLGANYYRCQVHNVKEKDGQHFLLVLLVDFGVYMKILAQDLFHLKQEFGTGEWRTARALCCTLPDDLNMYLLDLPNYAVFKEEIKERTPVEVIVLSFSRDQPCLAVVGSYFQNRFNSLCIGNFFLDQEKSCIFSMLKYLRGDQNESTEMSPYEVAASFLKVNSNIAYPLRKSELHTDWSSVILVDSKSASEIFVRTVASSLRLAFMQELLNNEYSSFIKSMNFEKSQILAGTPCIALHPETQFLFRAQIKWANNDSNTVYVMGIDNPSLEFTLNYSQVYPLAQIFHVAPEIELIKLRDANKITKEDWAHVNKLIKPGDVVKVQRLPHNGDTCMTFFDRKDKKEKDFVDAIMNFKKATWNLTPVDSKNNKCMISIVQKGHDLESPRKYINNECDKYLLPGIPIHGVFSRVVVWKFGMTLNLGRQDLYTKEIFQNSALTTVMLAEYLYENAIVFPKIFKRGPKTPDKKHGREIIRLPRVLPPKPLNAIVNALVDTNEKLRKHIAKLAEFQEKNVDVTNRATTENLKSTRILFSVNEAIEIMESEMFLVEEAKILDANFYTGLLNALSNAFRNISINKTLKTWEQFFFLLGANCRLVLLLYQPRNKTIIFIDSTNFELEDAVIAISSKHNLKNFCKIVSRRYKKAEFFLHWIAPKTKSACAKFDPELPENMPSLFDIASTQQW</sequence>
<keyword evidence="2" id="KW-1185">Reference proteome</keyword>
<protein>
    <submittedName>
        <fullName evidence="3">Tudor domain-containing protein</fullName>
    </submittedName>
</protein>
<dbReference type="AlphaFoldDB" id="A0A914DRQ5"/>
<feature type="domain" description="Tudor" evidence="1">
    <location>
        <begin position="320"/>
        <end position="380"/>
    </location>
</feature>
<dbReference type="Gene3D" id="2.40.50.90">
    <property type="match status" value="1"/>
</dbReference>
<dbReference type="SUPFAM" id="SSF63748">
    <property type="entry name" value="Tudor/PWWP/MBT"/>
    <property type="match status" value="1"/>
</dbReference>
<dbReference type="Pfam" id="PF00567">
    <property type="entry name" value="TUDOR"/>
    <property type="match status" value="1"/>
</dbReference>
<feature type="domain" description="Tudor" evidence="1">
    <location>
        <begin position="84"/>
        <end position="143"/>
    </location>
</feature>
<name>A0A914DRQ5_9BILA</name>
<dbReference type="Proteomes" id="UP000887540">
    <property type="component" value="Unplaced"/>
</dbReference>
<evidence type="ECO:0000313" key="2">
    <source>
        <dbReference type="Proteomes" id="UP000887540"/>
    </source>
</evidence>